<reference evidence="2 3" key="1">
    <citation type="submission" date="2019-12" db="EMBL/GenBank/DDBJ databases">
        <title>Salinicoccus cyprini sp. nov., isolated from gastro-intestinal tract of mirror carp, Cyprinus carpio var. specularis, collected from Gobind Sagar Reservoir, Himachal Pradesh, India.</title>
        <authorList>
            <person name="Talwar C."/>
            <person name="Singh A.K."/>
            <person name="Lal R."/>
            <person name="Negi R.K."/>
        </authorList>
    </citation>
    <scope>NUCLEOTIDE SEQUENCE [LARGE SCALE GENOMIC DNA]</scope>
    <source>
        <strain evidence="2 3">J-82</strain>
    </source>
</reference>
<accession>A0A6N8TZA7</accession>
<dbReference type="Proteomes" id="UP000436284">
    <property type="component" value="Unassembled WGS sequence"/>
</dbReference>
<keyword evidence="1" id="KW-0472">Membrane</keyword>
<name>A0A6N8TZA7_9STAP</name>
<organism evidence="2 3">
    <name type="scientific">Salinicoccus hispanicus</name>
    <dbReference type="NCBI Taxonomy" id="157225"/>
    <lineage>
        <taxon>Bacteria</taxon>
        <taxon>Bacillati</taxon>
        <taxon>Bacillota</taxon>
        <taxon>Bacilli</taxon>
        <taxon>Bacillales</taxon>
        <taxon>Staphylococcaceae</taxon>
        <taxon>Salinicoccus</taxon>
    </lineage>
</organism>
<sequence>MSFFKYLTWDSAHMDLRYEQDPYDGHMNITNVYKDSRKMDMARINDEYSGPIRDAQRVINANRLGMLIIYLALVFLPALITSVMQENVLLLGVIIVYTVLAYFVVEAVNQVKINQVLHKLDQDLKTSPEPVDQSR</sequence>
<dbReference type="RefSeq" id="WP_160654365.1">
    <property type="nucleotide sequence ID" value="NZ_JBHRWU010000001.1"/>
</dbReference>
<dbReference type="EMBL" id="WUUK01000002">
    <property type="protein sequence ID" value="MXQ50893.1"/>
    <property type="molecule type" value="Genomic_DNA"/>
</dbReference>
<proteinExistence type="predicted"/>
<protein>
    <submittedName>
        <fullName evidence="2">Uncharacterized protein</fullName>
    </submittedName>
</protein>
<comment type="caution">
    <text evidence="2">The sequence shown here is derived from an EMBL/GenBank/DDBJ whole genome shotgun (WGS) entry which is preliminary data.</text>
</comment>
<feature type="transmembrane region" description="Helical" evidence="1">
    <location>
        <begin position="64"/>
        <end position="82"/>
    </location>
</feature>
<evidence type="ECO:0000256" key="1">
    <source>
        <dbReference type="SAM" id="Phobius"/>
    </source>
</evidence>
<dbReference type="AlphaFoldDB" id="A0A6N8TZA7"/>
<gene>
    <name evidence="2" type="ORF">GQ671_06380</name>
</gene>
<feature type="transmembrane region" description="Helical" evidence="1">
    <location>
        <begin position="88"/>
        <end position="105"/>
    </location>
</feature>
<keyword evidence="1" id="KW-1133">Transmembrane helix</keyword>
<keyword evidence="3" id="KW-1185">Reference proteome</keyword>
<dbReference type="OrthoDB" id="2389638at2"/>
<evidence type="ECO:0000313" key="3">
    <source>
        <dbReference type="Proteomes" id="UP000436284"/>
    </source>
</evidence>
<evidence type="ECO:0000313" key="2">
    <source>
        <dbReference type="EMBL" id="MXQ50893.1"/>
    </source>
</evidence>
<keyword evidence="1" id="KW-0812">Transmembrane</keyword>